<dbReference type="RefSeq" id="WP_257959461.1">
    <property type="nucleotide sequence ID" value="NZ_CP102780.1"/>
</dbReference>
<gene>
    <name evidence="2" type="ORF">NTU39_05775</name>
</gene>
<dbReference type="Proteomes" id="UP001058980">
    <property type="component" value="Chromosome"/>
</dbReference>
<organism evidence="2 3">
    <name type="scientific">Pandoraea commovens</name>
    <dbReference type="NCBI Taxonomy" id="2508289"/>
    <lineage>
        <taxon>Bacteria</taxon>
        <taxon>Pseudomonadati</taxon>
        <taxon>Pseudomonadota</taxon>
        <taxon>Betaproteobacteria</taxon>
        <taxon>Burkholderiales</taxon>
        <taxon>Burkholderiaceae</taxon>
        <taxon>Pandoraea</taxon>
    </lineage>
</organism>
<feature type="transmembrane region" description="Helical" evidence="1">
    <location>
        <begin position="6"/>
        <end position="29"/>
    </location>
</feature>
<accession>A0ABY5QIT4</accession>
<evidence type="ECO:0000256" key="1">
    <source>
        <dbReference type="SAM" id="Phobius"/>
    </source>
</evidence>
<dbReference type="EMBL" id="CP102780">
    <property type="protein sequence ID" value="UVA80529.1"/>
    <property type="molecule type" value="Genomic_DNA"/>
</dbReference>
<proteinExistence type="predicted"/>
<name>A0ABY5QIT4_9BURK</name>
<reference evidence="2" key="1">
    <citation type="submission" date="2022-08" db="EMBL/GenBank/DDBJ databases">
        <title>Multi-unit outbreak of Pandoraea commovens among non-cystic fibrosis intensive care patients from 2019 to 2021 in Berlin, Germany.</title>
        <authorList>
            <person name="Menzel P."/>
        </authorList>
    </citation>
    <scope>NUCLEOTIDE SEQUENCE</scope>
    <source>
        <strain evidence="2">LB-19-202-79</strain>
    </source>
</reference>
<keyword evidence="1" id="KW-0812">Transmembrane</keyword>
<evidence type="ECO:0000313" key="3">
    <source>
        <dbReference type="Proteomes" id="UP001058980"/>
    </source>
</evidence>
<keyword evidence="1" id="KW-1133">Transmembrane helix</keyword>
<keyword evidence="3" id="KW-1185">Reference proteome</keyword>
<protein>
    <submittedName>
        <fullName evidence="2">Uncharacterized protein</fullName>
    </submittedName>
</protein>
<evidence type="ECO:0000313" key="2">
    <source>
        <dbReference type="EMBL" id="UVA80529.1"/>
    </source>
</evidence>
<keyword evidence="1" id="KW-0472">Membrane</keyword>
<sequence>MESSLTGVLVGGFVGLVGGIGGVYVGQLLTGRREKRSRTIEGLRSVVGELNKRSRLALHFEQMINVSFDQHHTADAAARAAFLLPEWRAATHELQERPWHFVCLAYLPEALDDFRQIDRLMATIMDPYARSPRSPERQTSDQALREFKERAARIQDRVDARLRGLV</sequence>